<dbReference type="PhylomeDB" id="A7SLU4"/>
<evidence type="ECO:0000256" key="1">
    <source>
        <dbReference type="SAM" id="Coils"/>
    </source>
</evidence>
<feature type="coiled-coil region" evidence="1">
    <location>
        <begin position="131"/>
        <end position="165"/>
    </location>
</feature>
<evidence type="ECO:0000313" key="2">
    <source>
        <dbReference type="EMBL" id="EDO35300.1"/>
    </source>
</evidence>
<dbReference type="HOGENOM" id="CLU_1598682_0_0_1"/>
<name>A7SLU4_NEMVE</name>
<feature type="non-terminal residue" evidence="2">
    <location>
        <position position="1"/>
    </location>
</feature>
<reference evidence="2 3" key="1">
    <citation type="journal article" date="2007" name="Science">
        <title>Sea anemone genome reveals ancestral eumetazoan gene repertoire and genomic organization.</title>
        <authorList>
            <person name="Putnam N.H."/>
            <person name="Srivastava M."/>
            <person name="Hellsten U."/>
            <person name="Dirks B."/>
            <person name="Chapman J."/>
            <person name="Salamov A."/>
            <person name="Terry A."/>
            <person name="Shapiro H."/>
            <person name="Lindquist E."/>
            <person name="Kapitonov V.V."/>
            <person name="Jurka J."/>
            <person name="Genikhovich G."/>
            <person name="Grigoriev I.V."/>
            <person name="Lucas S.M."/>
            <person name="Steele R.E."/>
            <person name="Finnerty J.R."/>
            <person name="Technau U."/>
            <person name="Martindale M.Q."/>
            <person name="Rokhsar D.S."/>
        </authorList>
    </citation>
    <scope>NUCLEOTIDE SEQUENCE [LARGE SCALE GENOMIC DNA]</scope>
    <source>
        <strain evidence="3">CH2 X CH6</strain>
    </source>
</reference>
<organism evidence="2 3">
    <name type="scientific">Nematostella vectensis</name>
    <name type="common">Starlet sea anemone</name>
    <dbReference type="NCBI Taxonomy" id="45351"/>
    <lineage>
        <taxon>Eukaryota</taxon>
        <taxon>Metazoa</taxon>
        <taxon>Cnidaria</taxon>
        <taxon>Anthozoa</taxon>
        <taxon>Hexacorallia</taxon>
        <taxon>Actiniaria</taxon>
        <taxon>Edwardsiidae</taxon>
        <taxon>Nematostella</taxon>
    </lineage>
</organism>
<proteinExistence type="predicted"/>
<dbReference type="EMBL" id="DS469702">
    <property type="protein sequence ID" value="EDO35300.1"/>
    <property type="molecule type" value="Genomic_DNA"/>
</dbReference>
<dbReference type="Proteomes" id="UP000001593">
    <property type="component" value="Unassembled WGS sequence"/>
</dbReference>
<keyword evidence="1" id="KW-0175">Coiled coil</keyword>
<evidence type="ECO:0000313" key="3">
    <source>
        <dbReference type="Proteomes" id="UP000001593"/>
    </source>
</evidence>
<dbReference type="OMA" id="KQHAHEA"/>
<sequence>FQSLIQELEAERERRWKAEQAGRKLVDHIKTLQTKGLQEKNLQEAALAASARLKEALVKEREIKAELKGTVSDLQNKNTTLTDEVERLRESNEAQRTTLRDMEDSAGRMETERIKQHAHEASGGHEYQMAAAAANREVELLKHAVKQHKGQLQQLQELLASREQQHK</sequence>
<dbReference type="AlphaFoldDB" id="A7SLU4"/>
<keyword evidence="3" id="KW-1185">Reference proteome</keyword>
<dbReference type="InParanoid" id="A7SLU4"/>
<dbReference type="STRING" id="45351.A7SLU4"/>
<accession>A7SLU4</accession>
<gene>
    <name evidence="2" type="ORF">NEMVEDRAFT_v1g123074</name>
</gene>
<protein>
    <submittedName>
        <fullName evidence="2">Uncharacterized protein</fullName>
    </submittedName>
</protein>
<feature type="coiled-coil region" evidence="1">
    <location>
        <begin position="57"/>
        <end position="105"/>
    </location>
</feature>
<dbReference type="eggNOG" id="KOG0531">
    <property type="taxonomic scope" value="Eukaryota"/>
</dbReference>